<organism evidence="7 8">
    <name type="scientific">Elysia crispata</name>
    <name type="common">lettuce slug</name>
    <dbReference type="NCBI Taxonomy" id="231223"/>
    <lineage>
        <taxon>Eukaryota</taxon>
        <taxon>Metazoa</taxon>
        <taxon>Spiralia</taxon>
        <taxon>Lophotrochozoa</taxon>
        <taxon>Mollusca</taxon>
        <taxon>Gastropoda</taxon>
        <taxon>Heterobranchia</taxon>
        <taxon>Euthyneura</taxon>
        <taxon>Panpulmonata</taxon>
        <taxon>Sacoglossa</taxon>
        <taxon>Placobranchoidea</taxon>
        <taxon>Plakobranchidae</taxon>
        <taxon>Elysia</taxon>
    </lineage>
</organism>
<keyword evidence="3" id="KW-0862">Zinc</keyword>
<keyword evidence="1" id="KW-0479">Metal-binding</keyword>
<dbReference type="PROSITE" id="PS51036">
    <property type="entry name" value="ZF_A20"/>
    <property type="match status" value="2"/>
</dbReference>
<evidence type="ECO:0000313" key="8">
    <source>
        <dbReference type="Proteomes" id="UP001283361"/>
    </source>
</evidence>
<protein>
    <submittedName>
        <fullName evidence="7">Uncharacterized protein</fullName>
    </submittedName>
</protein>
<evidence type="ECO:0000259" key="6">
    <source>
        <dbReference type="PROSITE" id="PS51036"/>
    </source>
</evidence>
<feature type="compositionally biased region" description="Basic and acidic residues" evidence="4">
    <location>
        <begin position="810"/>
        <end position="819"/>
    </location>
</feature>
<evidence type="ECO:0000256" key="4">
    <source>
        <dbReference type="SAM" id="MobiDB-lite"/>
    </source>
</evidence>
<keyword evidence="2" id="KW-0863">Zinc-finger</keyword>
<feature type="domain" description="A20-type" evidence="6">
    <location>
        <begin position="973"/>
        <end position="1008"/>
    </location>
</feature>
<feature type="domain" description="OTU" evidence="5">
    <location>
        <begin position="145"/>
        <end position="284"/>
    </location>
</feature>
<sequence>MFIVIDLSKPDKPVLHERPGMRENTRSSLLDRVLHDARWQTGTIEYLKMDFKGLEKFPCLISYCSKNREDIHKWIKNKINYDDESKGCPHSFYRDASFFDCRLCPSKHLDQGFQKLYCISIFDECLTNSLEKHQTLNWCPNLVKLEAVAVPKDGNCLLHAASFAMWSVHDEYFTLRELLLLAMTINKNDSYKQRWWRQKLLDLKALKDESKIITKQWDEVVRSISALSKASLAKATPHEFLESVHVYVLSNILRRPIIIVTDLLLTSSGSHLGEDSHIAGIYLPLEWPPIKCCKTPIILGFSQGHFCPLLSETTFSPKSKEPLFPLVSKDLSFLPVRFLSQQEEHKACELVQSYFIIKEANISFGMDGEVPVPCAVLSYKDLPLEMNTVMEHFKMCEQHYHQQIAQGQHRGQNEASLFHQLHIDSQTKVAPMRSFSQSYQMSLKNQAIKDKVKAERILSEKNVEEERWSNVGRCIIRGCNRQGNALRNNFCDSCWGKFSMSGVGAGSISLHQRQLEMFTNQSGGAGPDFNQLKTKNTVHIEPSAPPASRLTSLETPVSMLEERCHNKCGFRCSQETYPYCHECFNLIEANHPVHQGSSFISNREGPFSLGIAPSNLNDINNPNGNLMLFSPSPLPALKCPFADSSLRVEHTPAKEGNNDDHVQIKPSERSSPEIKKLRMKSRVKSEDGQELIMQLIPEGVLEVTNPSGMQGLYKASKLSRLAMSDKKQPSEEEDIIYMSGESATCVSPYCEEKTDLPYKLCDKCQAVLKAQKQKKAEGNITNKSSVDLQREKLSLIQIGHMDNHNFQAPKKQEAKEQREAKHRQRGKPCVTSGCLNYGDPVNSDLCSSCYNKLAIKEYEKLNQDAKFRAKGLSRRPNASATDRKVGNEPATRWTEQSLLSFAPSSSSHNAAEKPAKAHTVNLPVSAFCTNITSLSPSSGGSMHGSLENFPTFDINTFNQGFAHEYDKFRNQTSAGLKRCKVTACTNYGNPSKGGYCNSCHAKREEKRYEERVALFGENVPDGRSSQQNSI</sequence>
<comment type="caution">
    <text evidence="7">The sequence shown here is derived from an EMBL/GenBank/DDBJ whole genome shotgun (WGS) entry which is preliminary data.</text>
</comment>
<name>A0AAE0ZPP9_9GAST</name>
<evidence type="ECO:0000313" key="7">
    <source>
        <dbReference type="EMBL" id="KAK3773315.1"/>
    </source>
</evidence>
<dbReference type="Proteomes" id="UP001283361">
    <property type="component" value="Unassembled WGS sequence"/>
</dbReference>
<keyword evidence="8" id="KW-1185">Reference proteome</keyword>
<dbReference type="SMART" id="SM00259">
    <property type="entry name" value="ZnF_A20"/>
    <property type="match status" value="4"/>
</dbReference>
<dbReference type="Pfam" id="PF02338">
    <property type="entry name" value="OTU"/>
    <property type="match status" value="1"/>
</dbReference>
<evidence type="ECO:0000259" key="5">
    <source>
        <dbReference type="PROSITE" id="PS50802"/>
    </source>
</evidence>
<dbReference type="InterPro" id="IPR003323">
    <property type="entry name" value="OTU_dom"/>
</dbReference>
<gene>
    <name evidence="7" type="ORF">RRG08_023201</name>
</gene>
<feature type="domain" description="A20-type" evidence="6">
    <location>
        <begin position="823"/>
        <end position="858"/>
    </location>
</feature>
<feature type="compositionally biased region" description="Basic and acidic residues" evidence="4">
    <location>
        <begin position="650"/>
        <end position="676"/>
    </location>
</feature>
<feature type="region of interest" description="Disordered" evidence="4">
    <location>
        <begin position="869"/>
        <end position="894"/>
    </location>
</feature>
<dbReference type="AlphaFoldDB" id="A0AAE0ZPP9"/>
<dbReference type="Gene3D" id="3.90.70.80">
    <property type="match status" value="1"/>
</dbReference>
<dbReference type="EMBL" id="JAWDGP010003545">
    <property type="protein sequence ID" value="KAK3773315.1"/>
    <property type="molecule type" value="Genomic_DNA"/>
</dbReference>
<dbReference type="GO" id="GO:0003677">
    <property type="term" value="F:DNA binding"/>
    <property type="evidence" value="ECO:0007669"/>
    <property type="project" value="InterPro"/>
</dbReference>
<accession>A0AAE0ZPP9</accession>
<dbReference type="InterPro" id="IPR002653">
    <property type="entry name" value="Znf_A20"/>
</dbReference>
<evidence type="ECO:0000256" key="2">
    <source>
        <dbReference type="ARBA" id="ARBA00022771"/>
    </source>
</evidence>
<feature type="region of interest" description="Disordered" evidence="4">
    <location>
        <begin position="805"/>
        <end position="827"/>
    </location>
</feature>
<proteinExistence type="predicted"/>
<dbReference type="GO" id="GO:0008270">
    <property type="term" value="F:zinc ion binding"/>
    <property type="evidence" value="ECO:0007669"/>
    <property type="project" value="UniProtKB-KW"/>
</dbReference>
<feature type="region of interest" description="Disordered" evidence="4">
    <location>
        <begin position="650"/>
        <end position="677"/>
    </location>
</feature>
<dbReference type="CDD" id="cd22750">
    <property type="entry name" value="OTU_C64"/>
    <property type="match status" value="1"/>
</dbReference>
<dbReference type="PROSITE" id="PS50802">
    <property type="entry name" value="OTU"/>
    <property type="match status" value="1"/>
</dbReference>
<evidence type="ECO:0000256" key="1">
    <source>
        <dbReference type="ARBA" id="ARBA00022723"/>
    </source>
</evidence>
<reference evidence="7" key="1">
    <citation type="journal article" date="2023" name="G3 (Bethesda)">
        <title>A reference genome for the long-term kleptoplast-retaining sea slug Elysia crispata morphotype clarki.</title>
        <authorList>
            <person name="Eastman K.E."/>
            <person name="Pendleton A.L."/>
            <person name="Shaikh M.A."/>
            <person name="Suttiyut T."/>
            <person name="Ogas R."/>
            <person name="Tomko P."/>
            <person name="Gavelis G."/>
            <person name="Widhalm J.R."/>
            <person name="Wisecaver J.H."/>
        </authorList>
    </citation>
    <scope>NUCLEOTIDE SEQUENCE</scope>
    <source>
        <strain evidence="7">ECLA1</strain>
    </source>
</reference>
<evidence type="ECO:0000256" key="3">
    <source>
        <dbReference type="ARBA" id="ARBA00022833"/>
    </source>
</evidence>